<dbReference type="GO" id="GO:0071949">
    <property type="term" value="F:FAD binding"/>
    <property type="evidence" value="ECO:0007669"/>
    <property type="project" value="InterPro"/>
</dbReference>
<dbReference type="InterPro" id="IPR016166">
    <property type="entry name" value="FAD-bd_PCMH"/>
</dbReference>
<dbReference type="InterPro" id="IPR006094">
    <property type="entry name" value="Oxid_FAD_bind_N"/>
</dbReference>
<reference evidence="3" key="1">
    <citation type="submission" date="2022-08" db="EMBL/GenBank/DDBJ databases">
        <authorList>
            <person name="Tistechok S."/>
            <person name="Samborskyy M."/>
            <person name="Roman I."/>
        </authorList>
    </citation>
    <scope>NUCLEOTIDE SEQUENCE</scope>
    <source>
        <strain evidence="3">DSM 103496</strain>
    </source>
</reference>
<keyword evidence="1" id="KW-0560">Oxidoreductase</keyword>
<dbReference type="Pfam" id="PF01565">
    <property type="entry name" value="FAD_binding_4"/>
    <property type="match status" value="1"/>
</dbReference>
<proteinExistence type="predicted"/>
<dbReference type="Gene3D" id="3.30.43.10">
    <property type="entry name" value="Uridine Diphospho-n-acetylenolpyruvylglucosamine Reductase, domain 2"/>
    <property type="match status" value="1"/>
</dbReference>
<dbReference type="Proteomes" id="UP001141259">
    <property type="component" value="Unassembled WGS sequence"/>
</dbReference>
<feature type="domain" description="FAD-binding PCMH-type" evidence="2">
    <location>
        <begin position="1"/>
        <end position="176"/>
    </location>
</feature>
<evidence type="ECO:0000313" key="4">
    <source>
        <dbReference type="Proteomes" id="UP001141259"/>
    </source>
</evidence>
<dbReference type="EMBL" id="JANYMP010000014">
    <property type="protein sequence ID" value="MCS7480682.1"/>
    <property type="molecule type" value="Genomic_DNA"/>
</dbReference>
<dbReference type="Gene3D" id="1.10.45.10">
    <property type="entry name" value="Vanillyl-alcohol Oxidase, Chain A, domain 4"/>
    <property type="match status" value="1"/>
</dbReference>
<dbReference type="InterPro" id="IPR007173">
    <property type="entry name" value="ALO_C"/>
</dbReference>
<dbReference type="Pfam" id="PF04030">
    <property type="entry name" value="ALO"/>
    <property type="match status" value="1"/>
</dbReference>
<comment type="caution">
    <text evidence="3">The sequence shown here is derived from an EMBL/GenBank/DDBJ whole genome shotgun (WGS) entry which is preliminary data.</text>
</comment>
<organism evidence="3 4">
    <name type="scientific">Umezawaea endophytica</name>
    <dbReference type="NCBI Taxonomy" id="1654476"/>
    <lineage>
        <taxon>Bacteria</taxon>
        <taxon>Bacillati</taxon>
        <taxon>Actinomycetota</taxon>
        <taxon>Actinomycetes</taxon>
        <taxon>Pseudonocardiales</taxon>
        <taxon>Pseudonocardiaceae</taxon>
        <taxon>Umezawaea</taxon>
    </lineage>
</organism>
<dbReference type="InterPro" id="IPR016167">
    <property type="entry name" value="FAD-bd_PCMH_sub1"/>
</dbReference>
<dbReference type="Gene3D" id="3.30.70.2530">
    <property type="match status" value="1"/>
</dbReference>
<dbReference type="Gene3D" id="3.30.465.10">
    <property type="match status" value="1"/>
</dbReference>
<dbReference type="PANTHER" id="PTHR43762">
    <property type="entry name" value="L-GULONOLACTONE OXIDASE"/>
    <property type="match status" value="1"/>
</dbReference>
<dbReference type="InterPro" id="IPR010031">
    <property type="entry name" value="FAD_lactone_oxidase-like"/>
</dbReference>
<dbReference type="PIRSF" id="PIRSF000136">
    <property type="entry name" value="LGO_GLO"/>
    <property type="match status" value="1"/>
</dbReference>
<dbReference type="GO" id="GO:0003885">
    <property type="term" value="F:D-arabinono-1,4-lactone oxidase activity"/>
    <property type="evidence" value="ECO:0007669"/>
    <property type="project" value="InterPro"/>
</dbReference>
<dbReference type="GO" id="GO:0016020">
    <property type="term" value="C:membrane"/>
    <property type="evidence" value="ECO:0007669"/>
    <property type="project" value="InterPro"/>
</dbReference>
<dbReference type="InterPro" id="IPR016171">
    <property type="entry name" value="Vanillyl_alc_oxidase_C-sub2"/>
</dbReference>
<sequence length="411" mass="44629">MTTGAKNWAGNVVFSAEHLEAPTSVERVREVVADADKAHVVGAGHSFSRIADTTGTLISLRNLPPTVEVSRDRTSARISGGLRLAETATALDAEGLALHNLPSLPHITVVGAVATATHGSGDGNGSLASAVRSLDLVTADGKLTTLSRGDARFDGVVASFGSLGVVTGVELDVVPAFEVEQRVYDDLPWSVLVERSAELFAQAYSVSVFTDWRDSFTPWVKRRTSDAPADLGWTGAREATSGRHPIPGVSAEHCTPQLGEPGPWHARLPHFRAEFTPSSGDELQSEYVVPREHAAESLRALKELGSVISPVLQVSEIRTVAADEHWLSPFYRRDGMAFHFTWVPDAHAVRPVLTLIEEALAPYSVRPHFGKLHETAPADRYEHWARFAGLLSDLDPFGKFRNEVVDHYFPR</sequence>
<name>A0A9X2VR68_9PSEU</name>
<dbReference type="InterPro" id="IPR036318">
    <property type="entry name" value="FAD-bd_PCMH-like_sf"/>
</dbReference>
<accession>A0A9X2VR68</accession>
<gene>
    <name evidence="3" type="ORF">NZH93_27825</name>
</gene>
<protein>
    <submittedName>
        <fullName evidence="3">FAD-binding protein</fullName>
    </submittedName>
</protein>
<evidence type="ECO:0000313" key="3">
    <source>
        <dbReference type="EMBL" id="MCS7480682.1"/>
    </source>
</evidence>
<dbReference type="AlphaFoldDB" id="A0A9X2VR68"/>
<dbReference type="Gene3D" id="3.30.70.2520">
    <property type="match status" value="1"/>
</dbReference>
<dbReference type="PROSITE" id="PS51387">
    <property type="entry name" value="FAD_PCMH"/>
    <property type="match status" value="1"/>
</dbReference>
<dbReference type="RefSeq" id="WP_259626168.1">
    <property type="nucleotide sequence ID" value="NZ_JANYMP010000014.1"/>
</dbReference>
<keyword evidence="4" id="KW-1185">Reference proteome</keyword>
<dbReference type="SUPFAM" id="SSF56176">
    <property type="entry name" value="FAD-binding/transporter-associated domain-like"/>
    <property type="match status" value="1"/>
</dbReference>
<dbReference type="GO" id="GO:0080049">
    <property type="term" value="F:L-gulono-1,4-lactone dehydrogenase activity"/>
    <property type="evidence" value="ECO:0007669"/>
    <property type="project" value="TreeGrafter"/>
</dbReference>
<dbReference type="InterPro" id="IPR016169">
    <property type="entry name" value="FAD-bd_PCMH_sub2"/>
</dbReference>
<evidence type="ECO:0000259" key="2">
    <source>
        <dbReference type="PROSITE" id="PS51387"/>
    </source>
</evidence>
<evidence type="ECO:0000256" key="1">
    <source>
        <dbReference type="ARBA" id="ARBA00023002"/>
    </source>
</evidence>
<dbReference type="PANTHER" id="PTHR43762:SF1">
    <property type="entry name" value="D-ARABINONO-1,4-LACTONE OXIDASE"/>
    <property type="match status" value="1"/>
</dbReference>